<dbReference type="Proteomes" id="UP000284706">
    <property type="component" value="Unassembled WGS sequence"/>
</dbReference>
<name>A0A409W0Y0_9AGAR</name>
<feature type="compositionally biased region" description="Polar residues" evidence="2">
    <location>
        <begin position="313"/>
        <end position="325"/>
    </location>
</feature>
<sequence length="1397" mass="147966">MNPSGSATPPAQISRAHEIQQQLELLQRQCQQVLSSRSPLELESTDREFRPPPPPRRTGILNEAANSAPIPNSLSPPTRSTSHPRAPSPPLGPLPPPTRTERPRAPVREQGRGRLLPPSSREGVAVPHARMSSSQFFLLPSARRANSGSTATSATSRQAALPLSPGERPAAAESPPSRGALVHPSQAGLGLEYDGRHVPPPPLPFRLPSSSSSSPVAAAHPAPNAVRPAEPVSPAQHQAQPGPVPYNRHHHRDRQQPTRHPSSNHLPTGSGSNTQSRRASTAGTASHPAHAGPPFGPEAPPTLVKDGSRRGTHPQSPQATMSSSLGPPLSGVESHSRPRPALDLPHPDSFLSPLANPSHGDRGVTHTSLHSRPQNPSAASTYRSSQNSSAPSNTTSTHQPPPLSPNGFHARSSSLTPAAAEKTPAAVYDPQGCVNPADPTRKNSSPSSLPTPPFRPSEPSQALLQSQRDDVAQLQGQVQRQAQPRTHAHGQASALAITGQGTGDGSIRFHDQQAILQSRSHPNLNLRGWESGNAVGAAADQGGRAGGGAGRQRPSRIVVPPERDVRARAYQPRPPQPQYQVPVNHDFRPHPHAPLTQPDRRARAYTIPHAPPPLLNSQTQTHIQSQARVPQFHVHAPHVPMPVSLPLSMPALGPRPVAVSLQMPRHPALDPASVPKPPGSPDLLDALAMDQAAGQLLHAAVEDALLPLRLAMEVDMPRICGELEVGLQGLGHGLGLQAATAALNVGMLEGATVIGPTKGAGVTGTGVRSDPPSNSSLDAQNAPREHEPFEVAVERLRLTKGREELREELRTNHALWEAERKGWEEEVVKWAGEKANWREEKARFEHDKGVYLEEKAQLLEKQAKWDECKAARDGEREKWVAEKAGWEEEKSAYESTLEEKERELQEQKANNKQLGRGNLDVCLAMDTRGQLQAQVEAQEQEQEQMGATAAAVAASSPVAAETQLAPDHQVLTQLQERADSAMQHLEVFRLETQLDKTTRIMQGYREECKRLRAEKETLEFQLLVRNGSVVGTGGGPAGVVGESPGVAVGGSPGAAVGSVVAGRGQPRGRPRGHGQRQGQRQRQGRRDDYSYAAYPLVPTLTLGRASTAAMTTSSDSSTPTTTTTALAAKSMATTAAPGEAAGPDHPTYTALVPSTSSSSSSLMSTGTTATSSSSCLSPSTCASSSAATSGSISTSMETTVKIGSGTVRIKLPLFSQPTSTGAMTAVTVSESGYPIVVSASAQAATPTVVDPPLPPGQLDISSSASAHSCAPPLPLASFSSTSTPSDPNSEVPTPSQDPDVNEGLDLSFESQGDADEAEEGRRSLTAADVNVGIEREDRGGRKSKRHRTEWEEPKFADIKKLKLDPDLDSSVSTVTSSSIQDFAVTDVKNEPDPGADA</sequence>
<dbReference type="InParanoid" id="A0A409W0Y0"/>
<feature type="region of interest" description="Disordered" evidence="2">
    <location>
        <begin position="536"/>
        <end position="555"/>
    </location>
</feature>
<feature type="compositionally biased region" description="Polar residues" evidence="2">
    <location>
        <begin position="1278"/>
        <end position="1298"/>
    </location>
</feature>
<comment type="caution">
    <text evidence="3">The sequence shown here is derived from an EMBL/GenBank/DDBJ whole genome shotgun (WGS) entry which is preliminary data.</text>
</comment>
<protein>
    <submittedName>
        <fullName evidence="3">Uncharacterized protein</fullName>
    </submittedName>
</protein>
<feature type="compositionally biased region" description="Polar residues" evidence="2">
    <location>
        <begin position="69"/>
        <end position="83"/>
    </location>
</feature>
<gene>
    <name evidence="3" type="ORF">CVT26_006889</name>
</gene>
<feature type="region of interest" description="Disordered" evidence="2">
    <location>
        <begin position="36"/>
        <end position="128"/>
    </location>
</feature>
<feature type="compositionally biased region" description="Low complexity" evidence="2">
    <location>
        <begin position="1153"/>
        <end position="1177"/>
    </location>
</feature>
<organism evidence="3 4">
    <name type="scientific">Gymnopilus dilepis</name>
    <dbReference type="NCBI Taxonomy" id="231916"/>
    <lineage>
        <taxon>Eukaryota</taxon>
        <taxon>Fungi</taxon>
        <taxon>Dikarya</taxon>
        <taxon>Basidiomycota</taxon>
        <taxon>Agaricomycotina</taxon>
        <taxon>Agaricomycetes</taxon>
        <taxon>Agaricomycetidae</taxon>
        <taxon>Agaricales</taxon>
        <taxon>Agaricineae</taxon>
        <taxon>Hymenogastraceae</taxon>
        <taxon>Gymnopilus</taxon>
    </lineage>
</organism>
<feature type="region of interest" description="Disordered" evidence="2">
    <location>
        <begin position="1271"/>
        <end position="1349"/>
    </location>
</feature>
<feature type="region of interest" description="Disordered" evidence="2">
    <location>
        <begin position="1050"/>
        <end position="1090"/>
    </location>
</feature>
<evidence type="ECO:0000313" key="4">
    <source>
        <dbReference type="Proteomes" id="UP000284706"/>
    </source>
</evidence>
<feature type="compositionally biased region" description="Polar residues" evidence="2">
    <location>
        <begin position="258"/>
        <end position="284"/>
    </location>
</feature>
<feature type="coiled-coil region" evidence="1">
    <location>
        <begin position="883"/>
        <end position="917"/>
    </location>
</feature>
<feature type="compositionally biased region" description="Low complexity" evidence="2">
    <location>
        <begin position="472"/>
        <end position="483"/>
    </location>
</feature>
<feature type="coiled-coil region" evidence="1">
    <location>
        <begin position="971"/>
        <end position="1021"/>
    </location>
</feature>
<feature type="compositionally biased region" description="Polar residues" evidence="2">
    <location>
        <begin position="365"/>
        <end position="398"/>
    </location>
</feature>
<keyword evidence="4" id="KW-1185">Reference proteome</keyword>
<feature type="region of interest" description="Disordered" evidence="2">
    <location>
        <begin position="762"/>
        <end position="785"/>
    </location>
</feature>
<evidence type="ECO:0000313" key="3">
    <source>
        <dbReference type="EMBL" id="PPQ72170.1"/>
    </source>
</evidence>
<feature type="compositionally biased region" description="Basic and acidic residues" evidence="2">
    <location>
        <begin position="99"/>
        <end position="112"/>
    </location>
</feature>
<accession>A0A409W0Y0</accession>
<keyword evidence="1" id="KW-0175">Coiled coil</keyword>
<evidence type="ECO:0000256" key="1">
    <source>
        <dbReference type="SAM" id="Coils"/>
    </source>
</evidence>
<feature type="compositionally biased region" description="Low complexity" evidence="2">
    <location>
        <begin position="1053"/>
        <end position="1064"/>
    </location>
</feature>
<proteinExistence type="predicted"/>
<feature type="compositionally biased region" description="Pro residues" evidence="2">
    <location>
        <begin position="86"/>
        <end position="98"/>
    </location>
</feature>
<dbReference type="OrthoDB" id="76453at2759"/>
<feature type="compositionally biased region" description="Low complexity" evidence="2">
    <location>
        <begin position="206"/>
        <end position="229"/>
    </location>
</feature>
<feature type="compositionally biased region" description="Low complexity" evidence="2">
    <location>
        <begin position="143"/>
        <end position="160"/>
    </location>
</feature>
<dbReference type="EMBL" id="NHYE01005470">
    <property type="protein sequence ID" value="PPQ72170.1"/>
    <property type="molecule type" value="Genomic_DNA"/>
</dbReference>
<evidence type="ECO:0000256" key="2">
    <source>
        <dbReference type="SAM" id="MobiDB-lite"/>
    </source>
</evidence>
<reference evidence="3 4" key="1">
    <citation type="journal article" date="2018" name="Evol. Lett.">
        <title>Horizontal gene cluster transfer increased hallucinogenic mushroom diversity.</title>
        <authorList>
            <person name="Reynolds H.T."/>
            <person name="Vijayakumar V."/>
            <person name="Gluck-Thaler E."/>
            <person name="Korotkin H.B."/>
            <person name="Matheny P.B."/>
            <person name="Slot J.C."/>
        </authorList>
    </citation>
    <scope>NUCLEOTIDE SEQUENCE [LARGE SCALE GENOMIC DNA]</scope>
    <source>
        <strain evidence="3 4">SRW20</strain>
    </source>
</reference>
<feature type="region of interest" description="Disordered" evidence="2">
    <location>
        <begin position="1135"/>
        <end position="1177"/>
    </location>
</feature>
<feature type="region of interest" description="Disordered" evidence="2">
    <location>
        <begin position="143"/>
        <end position="506"/>
    </location>
</feature>